<comment type="catalytic activity">
    <reaction evidence="11">
        <text>di-trans,octa-cis-undecaprenyl diphosphate + H2O = di-trans,octa-cis-undecaprenyl phosphate + phosphate + H(+)</text>
        <dbReference type="Rhea" id="RHEA:28094"/>
        <dbReference type="ChEBI" id="CHEBI:15377"/>
        <dbReference type="ChEBI" id="CHEBI:15378"/>
        <dbReference type="ChEBI" id="CHEBI:43474"/>
        <dbReference type="ChEBI" id="CHEBI:58405"/>
        <dbReference type="ChEBI" id="CHEBI:60392"/>
        <dbReference type="EC" id="3.6.1.27"/>
    </reaction>
</comment>
<keyword evidence="8 12" id="KW-1133">Transmembrane helix</keyword>
<keyword evidence="5" id="KW-1003">Cell membrane</keyword>
<dbReference type="HAMAP" id="MF_01006">
    <property type="entry name" value="Undec_diphosphatase"/>
    <property type="match status" value="1"/>
</dbReference>
<comment type="similarity">
    <text evidence="2">Belongs to the UppP family.</text>
</comment>
<evidence type="ECO:0000256" key="10">
    <source>
        <dbReference type="ARBA" id="ARBA00032707"/>
    </source>
</evidence>
<dbReference type="AlphaFoldDB" id="A0A645CTL5"/>
<evidence type="ECO:0000256" key="12">
    <source>
        <dbReference type="SAM" id="Phobius"/>
    </source>
</evidence>
<evidence type="ECO:0000256" key="5">
    <source>
        <dbReference type="ARBA" id="ARBA00022475"/>
    </source>
</evidence>
<feature type="transmembrane region" description="Helical" evidence="12">
    <location>
        <begin position="209"/>
        <end position="231"/>
    </location>
</feature>
<comment type="caution">
    <text evidence="13">The sequence shown here is derived from an EMBL/GenBank/DDBJ whole genome shotgun (WGS) entry which is preliminary data.</text>
</comment>
<evidence type="ECO:0000313" key="13">
    <source>
        <dbReference type="EMBL" id="MPM80263.1"/>
    </source>
</evidence>
<reference evidence="13" key="1">
    <citation type="submission" date="2019-08" db="EMBL/GenBank/DDBJ databases">
        <authorList>
            <person name="Kucharzyk K."/>
            <person name="Murdoch R.W."/>
            <person name="Higgins S."/>
            <person name="Loffler F."/>
        </authorList>
    </citation>
    <scope>NUCLEOTIDE SEQUENCE</scope>
</reference>
<evidence type="ECO:0000256" key="8">
    <source>
        <dbReference type="ARBA" id="ARBA00022989"/>
    </source>
</evidence>
<protein>
    <recommendedName>
        <fullName evidence="4">Undecaprenyl-diphosphatase</fullName>
        <ecNumber evidence="3">3.6.1.27</ecNumber>
    </recommendedName>
    <alternativeName>
        <fullName evidence="10">Undecaprenyl pyrophosphate phosphatase</fullName>
    </alternativeName>
</protein>
<evidence type="ECO:0000256" key="9">
    <source>
        <dbReference type="ARBA" id="ARBA00023136"/>
    </source>
</evidence>
<evidence type="ECO:0000256" key="6">
    <source>
        <dbReference type="ARBA" id="ARBA00022692"/>
    </source>
</evidence>
<comment type="subcellular location">
    <subcellularLocation>
        <location evidence="1">Cell membrane</location>
        <topology evidence="1">Multi-pass membrane protein</topology>
    </subcellularLocation>
</comment>
<name>A0A645CTL5_9ZZZZ</name>
<evidence type="ECO:0000256" key="11">
    <source>
        <dbReference type="ARBA" id="ARBA00047594"/>
    </source>
</evidence>
<accession>A0A645CTL5</accession>
<feature type="transmembrane region" description="Helical" evidence="12">
    <location>
        <begin position="243"/>
        <end position="262"/>
    </location>
</feature>
<evidence type="ECO:0000256" key="3">
    <source>
        <dbReference type="ARBA" id="ARBA00012374"/>
    </source>
</evidence>
<gene>
    <name evidence="13" type="primary">uppP_41</name>
    <name evidence="13" type="ORF">SDC9_127310</name>
</gene>
<dbReference type="InterPro" id="IPR003824">
    <property type="entry name" value="UppP"/>
</dbReference>
<dbReference type="EC" id="3.6.1.27" evidence="3"/>
<dbReference type="PANTHER" id="PTHR30622">
    <property type="entry name" value="UNDECAPRENYL-DIPHOSPHATASE"/>
    <property type="match status" value="1"/>
</dbReference>
<evidence type="ECO:0000256" key="2">
    <source>
        <dbReference type="ARBA" id="ARBA00010621"/>
    </source>
</evidence>
<feature type="transmembrane region" description="Helical" evidence="12">
    <location>
        <begin position="72"/>
        <end position="92"/>
    </location>
</feature>
<keyword evidence="7 13" id="KW-0378">Hydrolase</keyword>
<evidence type="ECO:0000256" key="7">
    <source>
        <dbReference type="ARBA" id="ARBA00022801"/>
    </source>
</evidence>
<dbReference type="EMBL" id="VSSQ01029934">
    <property type="protein sequence ID" value="MPM80263.1"/>
    <property type="molecule type" value="Genomic_DNA"/>
</dbReference>
<keyword evidence="6 12" id="KW-0812">Transmembrane</keyword>
<dbReference type="PANTHER" id="PTHR30622:SF2">
    <property type="entry name" value="UNDECAPRENYL-DIPHOSPHATASE"/>
    <property type="match status" value="1"/>
</dbReference>
<evidence type="ECO:0000256" key="1">
    <source>
        <dbReference type="ARBA" id="ARBA00004651"/>
    </source>
</evidence>
<dbReference type="GO" id="GO:0005886">
    <property type="term" value="C:plasma membrane"/>
    <property type="evidence" value="ECO:0007669"/>
    <property type="project" value="UniProtKB-SubCell"/>
</dbReference>
<feature type="transmembrane region" description="Helical" evidence="12">
    <location>
        <begin position="176"/>
        <end position="197"/>
    </location>
</feature>
<evidence type="ECO:0000256" key="4">
    <source>
        <dbReference type="ARBA" id="ARBA00021581"/>
    </source>
</evidence>
<feature type="transmembrane region" description="Helical" evidence="12">
    <location>
        <begin position="40"/>
        <end position="60"/>
    </location>
</feature>
<dbReference type="GO" id="GO:0050380">
    <property type="term" value="F:undecaprenyl-diphosphatase activity"/>
    <property type="evidence" value="ECO:0007669"/>
    <property type="project" value="UniProtKB-EC"/>
</dbReference>
<feature type="transmembrane region" description="Helical" evidence="12">
    <location>
        <begin position="98"/>
        <end position="119"/>
    </location>
</feature>
<proteinExistence type="inferred from homology"/>
<organism evidence="13">
    <name type="scientific">bioreactor metagenome</name>
    <dbReference type="NCBI Taxonomy" id="1076179"/>
    <lineage>
        <taxon>unclassified sequences</taxon>
        <taxon>metagenomes</taxon>
        <taxon>ecological metagenomes</taxon>
    </lineage>
</organism>
<keyword evidence="9 12" id="KW-0472">Membrane</keyword>
<sequence>MQILKAMLLGLIQGFSEFFPISSSGNVYFFSNLLNTSACTISFDILMHCAVLVTLILVFYKDLIHIIKNKFSHFNKMFLLSCLPIFAFTLLLESRVETYLYSSKIFGLGFILTGAAIYYETRLRPGKKHLKSINVKDALIIGAFQAVGAVPAVSRTGLAFCGGLQQGYDSKSSLKYAYLLSVPAMLGKIAFDVIKILTVASNTVVTDIFGFFPMLAAFITAVIGSLVAIRIMQRLAVKGKFRFFAYYLFVIGVITLIDMIAVNKIF</sequence>
<dbReference type="Pfam" id="PF02673">
    <property type="entry name" value="BacA"/>
    <property type="match status" value="1"/>
</dbReference>